<organism evidence="1 2">
    <name type="scientific">Planktothrix serta PCC 8927</name>
    <dbReference type="NCBI Taxonomy" id="671068"/>
    <lineage>
        <taxon>Bacteria</taxon>
        <taxon>Bacillati</taxon>
        <taxon>Cyanobacteriota</taxon>
        <taxon>Cyanophyceae</taxon>
        <taxon>Oscillatoriophycideae</taxon>
        <taxon>Oscillatoriales</taxon>
        <taxon>Microcoleaceae</taxon>
        <taxon>Planktothrix</taxon>
    </lineage>
</organism>
<protein>
    <submittedName>
        <fullName evidence="1">Uncharacterized protein</fullName>
    </submittedName>
</protein>
<reference evidence="1" key="1">
    <citation type="submission" date="2019-10" db="EMBL/GenBank/DDBJ databases">
        <authorList>
            <consortium name="Genoscope - CEA"/>
            <person name="William W."/>
        </authorList>
    </citation>
    <scope>NUCLEOTIDE SEQUENCE [LARGE SCALE GENOMIC DNA]</scope>
    <source>
        <strain evidence="1">BBR_PRJEB10992</strain>
    </source>
</reference>
<dbReference type="EMBL" id="CZCU02000149">
    <property type="protein sequence ID" value="VXD21818.1"/>
    <property type="molecule type" value="Genomic_DNA"/>
</dbReference>
<evidence type="ECO:0000313" key="1">
    <source>
        <dbReference type="EMBL" id="VXD21818.1"/>
    </source>
</evidence>
<dbReference type="Proteomes" id="UP000184550">
    <property type="component" value="Unassembled WGS sequence"/>
</dbReference>
<keyword evidence="2" id="KW-1185">Reference proteome</keyword>
<comment type="caution">
    <text evidence="1">The sequence shown here is derived from an EMBL/GenBank/DDBJ whole genome shotgun (WGS) entry which is preliminary data.</text>
</comment>
<accession>A0A7Z9E0U1</accession>
<name>A0A7Z9E0U1_9CYAN</name>
<sequence length="43" mass="4595">MLCKDLTSAGLKGIMIDHSNQGAFAMVVVVVILENVNSRPSVH</sequence>
<evidence type="ECO:0000313" key="2">
    <source>
        <dbReference type="Proteomes" id="UP000184550"/>
    </source>
</evidence>
<dbReference type="AlphaFoldDB" id="A0A7Z9E0U1"/>
<gene>
    <name evidence="1" type="ORF">PL8927_720216</name>
</gene>
<proteinExistence type="predicted"/>